<evidence type="ECO:0000256" key="2">
    <source>
        <dbReference type="SAM" id="MobiDB-lite"/>
    </source>
</evidence>
<name>A0A504YUT4_FASGI</name>
<comment type="caution">
    <text evidence="3">The sequence shown here is derived from an EMBL/GenBank/DDBJ whole genome shotgun (WGS) entry which is preliminary data.</text>
</comment>
<feature type="coiled-coil region" evidence="1">
    <location>
        <begin position="65"/>
        <end position="128"/>
    </location>
</feature>
<feature type="compositionally biased region" description="Basic and acidic residues" evidence="2">
    <location>
        <begin position="131"/>
        <end position="142"/>
    </location>
</feature>
<dbReference type="AlphaFoldDB" id="A0A504YUT4"/>
<keyword evidence="4" id="KW-1185">Reference proteome</keyword>
<accession>A0A504YUT4</accession>
<organism evidence="3 4">
    <name type="scientific">Fasciola gigantica</name>
    <name type="common">Giant liver fluke</name>
    <dbReference type="NCBI Taxonomy" id="46835"/>
    <lineage>
        <taxon>Eukaryota</taxon>
        <taxon>Metazoa</taxon>
        <taxon>Spiralia</taxon>
        <taxon>Lophotrochozoa</taxon>
        <taxon>Platyhelminthes</taxon>
        <taxon>Trematoda</taxon>
        <taxon>Digenea</taxon>
        <taxon>Plagiorchiida</taxon>
        <taxon>Echinostomata</taxon>
        <taxon>Echinostomatoidea</taxon>
        <taxon>Fasciolidae</taxon>
        <taxon>Fasciola</taxon>
    </lineage>
</organism>
<dbReference type="EMBL" id="SUNJ01003444">
    <property type="protein sequence ID" value="TPP65264.1"/>
    <property type="molecule type" value="Genomic_DNA"/>
</dbReference>
<evidence type="ECO:0000313" key="3">
    <source>
        <dbReference type="EMBL" id="TPP65264.1"/>
    </source>
</evidence>
<feature type="region of interest" description="Disordered" evidence="2">
    <location>
        <begin position="129"/>
        <end position="149"/>
    </location>
</feature>
<protein>
    <submittedName>
        <fullName evidence="3">Uncharacterized protein</fullName>
    </submittedName>
</protein>
<gene>
    <name evidence="3" type="ORF">FGIG_10530</name>
</gene>
<evidence type="ECO:0000256" key="1">
    <source>
        <dbReference type="SAM" id="Coils"/>
    </source>
</evidence>
<dbReference type="OrthoDB" id="6266073at2759"/>
<proteinExistence type="predicted"/>
<dbReference type="Proteomes" id="UP000316759">
    <property type="component" value="Unassembled WGS sequence"/>
</dbReference>
<evidence type="ECO:0000313" key="4">
    <source>
        <dbReference type="Proteomes" id="UP000316759"/>
    </source>
</evidence>
<sequence>MTTFFVFGSTKYAVINQQETRLRNEQHIQNAKAICEKGKEKILNRSTEILGSLEEDLATKALRRQQHLEQRVSCAKQQVTKVEQASEVRAQSEALLRETLLKQIEQDMSNKENRRRSIIENIKQKSQKTAVKVDRARSRRSVDGNGIDL</sequence>
<reference evidence="3 4" key="1">
    <citation type="submission" date="2019-04" db="EMBL/GenBank/DDBJ databases">
        <title>Annotation for the trematode Fasciola gigantica.</title>
        <authorList>
            <person name="Choi Y.-J."/>
        </authorList>
    </citation>
    <scope>NUCLEOTIDE SEQUENCE [LARGE SCALE GENOMIC DNA]</scope>
    <source>
        <strain evidence="3">Uganda_cow_1</strain>
    </source>
</reference>
<keyword evidence="1" id="KW-0175">Coiled coil</keyword>